<dbReference type="InterPro" id="IPR006426">
    <property type="entry name" value="Asn_synth_AEB"/>
</dbReference>
<feature type="binding site" evidence="9">
    <location>
        <position position="283"/>
    </location>
    <ligand>
        <name>ATP</name>
        <dbReference type="ChEBI" id="CHEBI:30616"/>
    </ligand>
</feature>
<dbReference type="Gene3D" id="3.60.20.10">
    <property type="entry name" value="Glutamine Phosphoribosylpyrophosphate, subunit 1, domain 1"/>
    <property type="match status" value="1"/>
</dbReference>
<dbReference type="PANTHER" id="PTHR43284:SF1">
    <property type="entry name" value="ASPARAGINE SYNTHETASE"/>
    <property type="match status" value="1"/>
</dbReference>
<dbReference type="InterPro" id="IPR051786">
    <property type="entry name" value="ASN_synthetase/amidase"/>
</dbReference>
<keyword evidence="8" id="KW-0028">Amino-acid biosynthesis</keyword>
<keyword evidence="6 8" id="KW-0315">Glutamine amidotransferase</keyword>
<protein>
    <recommendedName>
        <fullName evidence="3">asparagine synthase (glutamine-hydrolyzing)</fullName>
        <ecNumber evidence="3">6.3.5.4</ecNumber>
    </recommendedName>
</protein>
<organism evidence="12 13">
    <name type="scientific">Candidatus Daviesbacteria bacterium RIFCSPLOWO2_02_FULL_36_7</name>
    <dbReference type="NCBI Taxonomy" id="1797792"/>
    <lineage>
        <taxon>Bacteria</taxon>
        <taxon>Candidatus Daviesiibacteriota</taxon>
    </lineage>
</organism>
<dbReference type="InterPro" id="IPR029055">
    <property type="entry name" value="Ntn_hydrolases_N"/>
</dbReference>
<keyword evidence="8" id="KW-0061">Asparagine biosynthesis</keyword>
<evidence type="ECO:0000256" key="3">
    <source>
        <dbReference type="ARBA" id="ARBA00012737"/>
    </source>
</evidence>
<evidence type="ECO:0000256" key="2">
    <source>
        <dbReference type="ARBA" id="ARBA00005752"/>
    </source>
</evidence>
<feature type="site" description="Important for beta-aspartyl-AMP intermediate formation" evidence="10">
    <location>
        <position position="358"/>
    </location>
</feature>
<keyword evidence="4 9" id="KW-0547">Nucleotide-binding</keyword>
<comment type="similarity">
    <text evidence="2">Belongs to the asparagine synthetase family.</text>
</comment>
<dbReference type="SUPFAM" id="SSF52402">
    <property type="entry name" value="Adenine nucleotide alpha hydrolases-like"/>
    <property type="match status" value="1"/>
</dbReference>
<dbReference type="PIRSF" id="PIRSF001589">
    <property type="entry name" value="Asn_synthetase_glu-h"/>
    <property type="match status" value="1"/>
</dbReference>
<evidence type="ECO:0000256" key="6">
    <source>
        <dbReference type="ARBA" id="ARBA00022962"/>
    </source>
</evidence>
<dbReference type="InterPro" id="IPR033738">
    <property type="entry name" value="AsnB_N"/>
</dbReference>
<feature type="domain" description="Glutamine amidotransferase type-2" evidence="11">
    <location>
        <begin position="2"/>
        <end position="208"/>
    </location>
</feature>
<dbReference type="CDD" id="cd00712">
    <property type="entry name" value="AsnB"/>
    <property type="match status" value="1"/>
</dbReference>
<dbReference type="NCBIfam" id="TIGR01536">
    <property type="entry name" value="asn_synth_AEB"/>
    <property type="match status" value="1"/>
</dbReference>
<dbReference type="EC" id="6.3.5.4" evidence="3"/>
<dbReference type="InterPro" id="IPR017932">
    <property type="entry name" value="GATase_2_dom"/>
</dbReference>
<dbReference type="PROSITE" id="PS51278">
    <property type="entry name" value="GATASE_TYPE_2"/>
    <property type="match status" value="1"/>
</dbReference>
<accession>A0A1F5MHU8</accession>
<comment type="catalytic activity">
    <reaction evidence="7">
        <text>L-aspartate + L-glutamine + ATP + H2O = L-asparagine + L-glutamate + AMP + diphosphate + H(+)</text>
        <dbReference type="Rhea" id="RHEA:12228"/>
        <dbReference type="ChEBI" id="CHEBI:15377"/>
        <dbReference type="ChEBI" id="CHEBI:15378"/>
        <dbReference type="ChEBI" id="CHEBI:29985"/>
        <dbReference type="ChEBI" id="CHEBI:29991"/>
        <dbReference type="ChEBI" id="CHEBI:30616"/>
        <dbReference type="ChEBI" id="CHEBI:33019"/>
        <dbReference type="ChEBI" id="CHEBI:58048"/>
        <dbReference type="ChEBI" id="CHEBI:58359"/>
        <dbReference type="ChEBI" id="CHEBI:456215"/>
        <dbReference type="EC" id="6.3.5.4"/>
    </reaction>
</comment>
<evidence type="ECO:0000256" key="10">
    <source>
        <dbReference type="PIRSR" id="PIRSR001589-3"/>
    </source>
</evidence>
<keyword evidence="5 9" id="KW-0067">ATP-binding</keyword>
<feature type="active site" description="For GATase activity" evidence="8">
    <location>
        <position position="2"/>
    </location>
</feature>
<comment type="caution">
    <text evidence="12">The sequence shown here is derived from an EMBL/GenBank/DDBJ whole genome shotgun (WGS) entry which is preliminary data.</text>
</comment>
<reference evidence="12 13" key="1">
    <citation type="journal article" date="2016" name="Nat. Commun.">
        <title>Thousands of microbial genomes shed light on interconnected biogeochemical processes in an aquifer system.</title>
        <authorList>
            <person name="Anantharaman K."/>
            <person name="Brown C.T."/>
            <person name="Hug L.A."/>
            <person name="Sharon I."/>
            <person name="Castelle C.J."/>
            <person name="Probst A.J."/>
            <person name="Thomas B.C."/>
            <person name="Singh A."/>
            <person name="Wilkins M.J."/>
            <person name="Karaoz U."/>
            <person name="Brodie E.L."/>
            <person name="Williams K.H."/>
            <person name="Hubbard S.S."/>
            <person name="Banfield J.F."/>
        </authorList>
    </citation>
    <scope>NUCLEOTIDE SEQUENCE [LARGE SCALE GENOMIC DNA]</scope>
</reference>
<dbReference type="Pfam" id="PF00733">
    <property type="entry name" value="Asn_synthase"/>
    <property type="match status" value="1"/>
</dbReference>
<evidence type="ECO:0000256" key="1">
    <source>
        <dbReference type="ARBA" id="ARBA00005187"/>
    </source>
</evidence>
<sequence length="619" mass="71427">MCGIVGYSGFTNKVSLNRAVSAIKHRGPDDDGTAYFEATALGNTRLAIIDLSSSGHQPMFNGDRSLCITFNGEIYNFSSVKKVLEGKYSFRSNSDTEVILHAYEEWGFKCLDKLNGMFSFVIYDNKKKLLFGARDRLGQKPLKYYFKNGMFIFASEIKAILALLPFKPKIDEKAIDNFLTLQYVPSPQSGFKNIYKLPPAHYFVYQRNKLSVRKYWSLDFNKKEEHSPREWEDIVFQEIRRSVKSHLVSDVPVGVLLSGGLDSSVIVALMTQFTSQKINTFSIGFTDKKFDETSYARIVSNIFKTKHTELLVKAEDLINNIEDIVNIYDEPIADNSILPMLMLAKLASSKVKVALTGDGGDENFAGYDRYTIVNLSKRFSQLPYPLQIFLRFTAQLTFKSYPTKQTERMTRFFSTLDQPFYKKYANYNAFFTNAVKRTLYSSDFKKIIDDNDTFEIYKSLFDPKLNQLDNALKIDINSYLPDDLLYKSDSASMVYGLELRSPFLDHFLMERIAAIPSDLKLKFLTKKKILKDIAYKNNLLPKKIISRQKHGFNIPQNKWFKDPLKGYIYNTIMSSQISGRIFKKEALELYLNNYFNENLNYDNNIFALLILALWTDKYQ</sequence>
<dbReference type="GO" id="GO:0006529">
    <property type="term" value="P:asparagine biosynthetic process"/>
    <property type="evidence" value="ECO:0007669"/>
    <property type="project" value="UniProtKB-KW"/>
</dbReference>
<name>A0A1F5MHU8_9BACT</name>
<comment type="pathway">
    <text evidence="1">Amino-acid biosynthesis; L-asparagine biosynthesis; L-asparagine from L-aspartate (L-Gln route): step 1/1.</text>
</comment>
<feature type="binding site" evidence="9">
    <location>
        <position position="256"/>
    </location>
    <ligand>
        <name>ATP</name>
        <dbReference type="ChEBI" id="CHEBI:30616"/>
    </ligand>
</feature>
<evidence type="ECO:0000259" key="11">
    <source>
        <dbReference type="PROSITE" id="PS51278"/>
    </source>
</evidence>
<dbReference type="GO" id="GO:0004066">
    <property type="term" value="F:asparagine synthase (glutamine-hydrolyzing) activity"/>
    <property type="evidence" value="ECO:0007669"/>
    <property type="project" value="UniProtKB-EC"/>
</dbReference>
<dbReference type="Proteomes" id="UP000178859">
    <property type="component" value="Unassembled WGS sequence"/>
</dbReference>
<dbReference type="CDD" id="cd01991">
    <property type="entry name" value="Asn_synthase_B_C"/>
    <property type="match status" value="1"/>
</dbReference>
<dbReference type="GO" id="GO:0005829">
    <property type="term" value="C:cytosol"/>
    <property type="evidence" value="ECO:0007669"/>
    <property type="project" value="TreeGrafter"/>
</dbReference>
<proteinExistence type="inferred from homology"/>
<dbReference type="EMBL" id="MFDT01000018">
    <property type="protein sequence ID" value="OGE64933.1"/>
    <property type="molecule type" value="Genomic_DNA"/>
</dbReference>
<dbReference type="AlphaFoldDB" id="A0A1F5MHU8"/>
<evidence type="ECO:0000256" key="7">
    <source>
        <dbReference type="ARBA" id="ARBA00048741"/>
    </source>
</evidence>
<dbReference type="SUPFAM" id="SSF56235">
    <property type="entry name" value="N-terminal nucleophile aminohydrolases (Ntn hydrolases)"/>
    <property type="match status" value="1"/>
</dbReference>
<evidence type="ECO:0000256" key="8">
    <source>
        <dbReference type="PIRSR" id="PIRSR001589-1"/>
    </source>
</evidence>
<dbReference type="InterPro" id="IPR001962">
    <property type="entry name" value="Asn_synthase"/>
</dbReference>
<evidence type="ECO:0000256" key="5">
    <source>
        <dbReference type="ARBA" id="ARBA00022840"/>
    </source>
</evidence>
<feature type="binding site" evidence="9">
    <location>
        <position position="95"/>
    </location>
    <ligand>
        <name>L-glutamine</name>
        <dbReference type="ChEBI" id="CHEBI:58359"/>
    </ligand>
</feature>
<dbReference type="PANTHER" id="PTHR43284">
    <property type="entry name" value="ASPARAGINE SYNTHETASE (GLUTAMINE-HYDROLYZING)"/>
    <property type="match status" value="1"/>
</dbReference>
<evidence type="ECO:0000313" key="13">
    <source>
        <dbReference type="Proteomes" id="UP000178859"/>
    </source>
</evidence>
<dbReference type="Pfam" id="PF13537">
    <property type="entry name" value="GATase_7"/>
    <property type="match status" value="1"/>
</dbReference>
<gene>
    <name evidence="12" type="ORF">A3I48_03155</name>
</gene>
<evidence type="ECO:0000313" key="12">
    <source>
        <dbReference type="EMBL" id="OGE64933.1"/>
    </source>
</evidence>
<dbReference type="GO" id="GO:0005524">
    <property type="term" value="F:ATP binding"/>
    <property type="evidence" value="ECO:0007669"/>
    <property type="project" value="UniProtKB-KW"/>
</dbReference>
<dbReference type="InterPro" id="IPR014729">
    <property type="entry name" value="Rossmann-like_a/b/a_fold"/>
</dbReference>
<dbReference type="Gene3D" id="3.40.50.620">
    <property type="entry name" value="HUPs"/>
    <property type="match status" value="1"/>
</dbReference>
<evidence type="ECO:0000256" key="4">
    <source>
        <dbReference type="ARBA" id="ARBA00022741"/>
    </source>
</evidence>
<evidence type="ECO:0000256" key="9">
    <source>
        <dbReference type="PIRSR" id="PIRSR001589-2"/>
    </source>
</evidence>